<proteinExistence type="predicted"/>
<gene>
    <name evidence="1" type="ORF">ENT99_01555</name>
    <name evidence="2" type="ORF">ENU64_04285</name>
</gene>
<evidence type="ECO:0000313" key="2">
    <source>
        <dbReference type="EMBL" id="HGT98629.1"/>
    </source>
</evidence>
<protein>
    <submittedName>
        <fullName evidence="2">Uncharacterized protein</fullName>
    </submittedName>
</protein>
<evidence type="ECO:0000313" key="1">
    <source>
        <dbReference type="EMBL" id="HFQ78376.1"/>
    </source>
</evidence>
<comment type="caution">
    <text evidence="2">The sequence shown here is derived from an EMBL/GenBank/DDBJ whole genome shotgun (WGS) entry which is preliminary data.</text>
</comment>
<dbReference type="AlphaFoldDB" id="A0A7J3MYU7"/>
<dbReference type="EMBL" id="DTAU01000034">
    <property type="protein sequence ID" value="HFQ78376.1"/>
    <property type="molecule type" value="Genomic_DNA"/>
</dbReference>
<dbReference type="EMBL" id="DTDH01000131">
    <property type="protein sequence ID" value="HGT98629.1"/>
    <property type="molecule type" value="Genomic_DNA"/>
</dbReference>
<organism evidence="2">
    <name type="scientific">Ignisphaera aggregans</name>
    <dbReference type="NCBI Taxonomy" id="334771"/>
    <lineage>
        <taxon>Archaea</taxon>
        <taxon>Thermoproteota</taxon>
        <taxon>Thermoprotei</taxon>
        <taxon>Desulfurococcales</taxon>
        <taxon>Desulfurococcaceae</taxon>
        <taxon>Ignisphaera</taxon>
    </lineage>
</organism>
<accession>A0A7J3MYU7</accession>
<sequence length="123" mass="14261">MDITAILDSEKGVEKIMGDILRVLYLYRRLWLIEICMEIEGMNTTLKNEVPSYDDVVNAAKELEKTGLIKLEKRLRSSLSHASGVEDYLVSLNEDPELLRALSIDDKLIEYMRIRDKLLKFKN</sequence>
<name>A0A7J3MYU7_9CREN</name>
<reference evidence="2" key="1">
    <citation type="journal article" date="2020" name="mSystems">
        <title>Genome- and Community-Level Interaction Insights into Carbon Utilization and Element Cycling Functions of Hydrothermarchaeota in Hydrothermal Sediment.</title>
        <authorList>
            <person name="Zhou Z."/>
            <person name="Liu Y."/>
            <person name="Xu W."/>
            <person name="Pan J."/>
            <person name="Luo Z.H."/>
            <person name="Li M."/>
        </authorList>
    </citation>
    <scope>NUCLEOTIDE SEQUENCE [LARGE SCALE GENOMIC DNA]</scope>
    <source>
        <strain evidence="1">SpSt-629</strain>
        <strain evidence="2">SpSt-688</strain>
    </source>
</reference>